<evidence type="ECO:0000256" key="1">
    <source>
        <dbReference type="ARBA" id="ARBA00022679"/>
    </source>
</evidence>
<dbReference type="InterPro" id="IPR027417">
    <property type="entry name" value="P-loop_NTPase"/>
</dbReference>
<evidence type="ECO:0000256" key="4">
    <source>
        <dbReference type="PIRSR" id="PIRSR637359-2"/>
    </source>
</evidence>
<dbReference type="Gene3D" id="3.40.50.300">
    <property type="entry name" value="P-loop containing nucleotide triphosphate hydrolases"/>
    <property type="match status" value="1"/>
</dbReference>
<evidence type="ECO:0000259" key="5">
    <source>
        <dbReference type="Pfam" id="PF00685"/>
    </source>
</evidence>
<dbReference type="InterPro" id="IPR000863">
    <property type="entry name" value="Sulfotransferase_dom"/>
</dbReference>
<feature type="domain" description="Sulfotransferase" evidence="5">
    <location>
        <begin position="352"/>
        <end position="419"/>
    </location>
</feature>
<proteinExistence type="predicted"/>
<dbReference type="InterPro" id="IPR037359">
    <property type="entry name" value="NST/OST"/>
</dbReference>
<dbReference type="PANTHER" id="PTHR10605:SF65">
    <property type="entry name" value="GH20068P"/>
    <property type="match status" value="1"/>
</dbReference>
<dbReference type="Pfam" id="PF00685">
    <property type="entry name" value="Sulfotransfer_1"/>
    <property type="match status" value="1"/>
</dbReference>
<dbReference type="GO" id="GO:0008467">
    <property type="term" value="F:[heparan sulfate]-glucosamine 3-sulfotransferase activity"/>
    <property type="evidence" value="ECO:0007669"/>
    <property type="project" value="TreeGrafter"/>
</dbReference>
<protein>
    <recommendedName>
        <fullName evidence="5">Sulfotransferase domain-containing protein</fullName>
    </recommendedName>
</protein>
<dbReference type="EMBL" id="OD570758">
    <property type="protein sequence ID" value="CAD7448915.1"/>
    <property type="molecule type" value="Genomic_DNA"/>
</dbReference>
<keyword evidence="1" id="KW-0808">Transferase</keyword>
<organism evidence="6">
    <name type="scientific">Timema bartmani</name>
    <dbReference type="NCBI Taxonomy" id="61472"/>
    <lineage>
        <taxon>Eukaryota</taxon>
        <taxon>Metazoa</taxon>
        <taxon>Ecdysozoa</taxon>
        <taxon>Arthropoda</taxon>
        <taxon>Hexapoda</taxon>
        <taxon>Insecta</taxon>
        <taxon>Pterygota</taxon>
        <taxon>Neoptera</taxon>
        <taxon>Polyneoptera</taxon>
        <taxon>Phasmatodea</taxon>
        <taxon>Timematodea</taxon>
        <taxon>Timematoidea</taxon>
        <taxon>Timematidae</taxon>
        <taxon>Timema</taxon>
    </lineage>
</organism>
<accession>A0A7R9F8I1</accession>
<evidence type="ECO:0000256" key="3">
    <source>
        <dbReference type="PIRSR" id="PIRSR637359-1"/>
    </source>
</evidence>
<evidence type="ECO:0000256" key="2">
    <source>
        <dbReference type="ARBA" id="ARBA00023180"/>
    </source>
</evidence>
<reference evidence="6" key="1">
    <citation type="submission" date="2020-11" db="EMBL/GenBank/DDBJ databases">
        <authorList>
            <person name="Tran Van P."/>
        </authorList>
    </citation>
    <scope>NUCLEOTIDE SEQUENCE</scope>
</reference>
<dbReference type="SUPFAM" id="SSF52540">
    <property type="entry name" value="P-loop containing nucleoside triphosphate hydrolases"/>
    <property type="match status" value="1"/>
</dbReference>
<keyword evidence="2" id="KW-0325">Glycoprotein</keyword>
<feature type="binding site" evidence="4">
    <location>
        <begin position="361"/>
        <end position="365"/>
    </location>
    <ligand>
        <name>3'-phosphoadenylyl sulfate</name>
        <dbReference type="ChEBI" id="CHEBI:58339"/>
    </ligand>
</feature>
<dbReference type="PANTHER" id="PTHR10605">
    <property type="entry name" value="HEPARAN SULFATE SULFOTRANSFERASE"/>
    <property type="match status" value="1"/>
</dbReference>
<gene>
    <name evidence="6" type="ORF">TBIB3V08_LOCUS11195</name>
</gene>
<evidence type="ECO:0000313" key="6">
    <source>
        <dbReference type="EMBL" id="CAD7448915.1"/>
    </source>
</evidence>
<name>A0A7R9F8I1_9NEOP</name>
<dbReference type="AlphaFoldDB" id="A0A7R9F8I1"/>
<feature type="active site" description="For sulfotransferase activity" evidence="3">
    <location>
        <position position="361"/>
    </location>
</feature>
<sequence>MEGQDLCTRKAKPVKPLTITSIFNNLFPLYDVDAKRVIVAMSIGKNWAAKSLTNHEISLRRMCGNRMVVISEKQDAGLKRVTYLAPSWARLCDVWDLIDVTVDRWDMWLTPVSRYCNDLIDTLVVDVCDELTESAYVIDLEQPTVETHIRNLDITSATYYTRQVDVLDYYMLDCHDLFLSRLVLSSLQADASHQGKPIATSFKVVIYSCLDLSCWATKLVAVIRENPLPHQGCDTGKTHYHIKAGDPFLTLYAEYPLGKYFPFPAYRWLLTISGMRPADGDAVECVLAVAGFTHPKMAAALFSVMLLSLFLTVHMLYDSTVYTLEDAAVMVSGTAALGQSRVHFPRTSRRLPQAIIVGIRKCGTRALLEMLALHPHVQKAAGEVHFFDRDDNYRKGLEWYRRKMPHSFKEQITIEKSPSYFVTPEGTRTESNPDLPTFSSLVQHESSALDHVATEASKRDRIKKVT</sequence>